<feature type="domain" description="Smf/DprA SLOG" evidence="2">
    <location>
        <begin position="76"/>
        <end position="285"/>
    </location>
</feature>
<comment type="similarity">
    <text evidence="1">Belongs to the DprA/Smf family.</text>
</comment>
<dbReference type="RefSeq" id="WP_185044159.1">
    <property type="nucleotide sequence ID" value="NZ_BAABFG010000005.1"/>
</dbReference>
<dbReference type="PANTHER" id="PTHR43022:SF1">
    <property type="entry name" value="PROTEIN SMF"/>
    <property type="match status" value="1"/>
</dbReference>
<dbReference type="EMBL" id="JACHNB010000001">
    <property type="protein sequence ID" value="MBB4743927.1"/>
    <property type="molecule type" value="Genomic_DNA"/>
</dbReference>
<comment type="caution">
    <text evidence="3">The sequence shown here is derived from an EMBL/GenBank/DDBJ whole genome shotgun (WGS) entry which is preliminary data.</text>
</comment>
<dbReference type="InterPro" id="IPR003488">
    <property type="entry name" value="DprA"/>
</dbReference>
<dbReference type="InterPro" id="IPR057666">
    <property type="entry name" value="DrpA_SLOG"/>
</dbReference>
<evidence type="ECO:0000259" key="2">
    <source>
        <dbReference type="Pfam" id="PF02481"/>
    </source>
</evidence>
<reference evidence="3 4" key="1">
    <citation type="submission" date="2020-08" db="EMBL/GenBank/DDBJ databases">
        <title>Sequencing the genomes of 1000 actinobacteria strains.</title>
        <authorList>
            <person name="Klenk H.-P."/>
        </authorList>
    </citation>
    <scope>NUCLEOTIDE SEQUENCE [LARGE SCALE GENOMIC DNA]</scope>
    <source>
        <strain evidence="3 4">DSM 45809</strain>
    </source>
</reference>
<dbReference type="GO" id="GO:0009294">
    <property type="term" value="P:DNA-mediated transformation"/>
    <property type="evidence" value="ECO:0007669"/>
    <property type="project" value="InterPro"/>
</dbReference>
<evidence type="ECO:0000313" key="4">
    <source>
        <dbReference type="Proteomes" id="UP000546162"/>
    </source>
</evidence>
<dbReference type="Gene3D" id="3.40.50.450">
    <property type="match status" value="1"/>
</dbReference>
<evidence type="ECO:0000256" key="1">
    <source>
        <dbReference type="ARBA" id="ARBA00006525"/>
    </source>
</evidence>
<dbReference type="Pfam" id="PF02481">
    <property type="entry name" value="DNA_processg_A"/>
    <property type="match status" value="1"/>
</dbReference>
<accession>A0A7W7MBE1</accession>
<keyword evidence="4" id="KW-1185">Reference proteome</keyword>
<dbReference type="SUPFAM" id="SSF102405">
    <property type="entry name" value="MCP/YpsA-like"/>
    <property type="match status" value="1"/>
</dbReference>
<dbReference type="AlphaFoldDB" id="A0A7W7MBE1"/>
<proteinExistence type="inferred from homology"/>
<dbReference type="Proteomes" id="UP000546162">
    <property type="component" value="Unassembled WGS sequence"/>
</dbReference>
<name>A0A7W7MBE1_9ACTN</name>
<sequence>MALEDVRAARIQLAWLFEPANPDLTDLVTVLGPQQTVTLLAEQPLPRTALRPELRSCTPDRLWVAAQRAAARTSQVLIPEDPGWPTGLPAADAPLCLWTRGPAIPDPATSVAIVGSRAATDYGRHAATDLAQQLASQQHTIVADGGFGIATAALRSALLTSCPPIAILPTGLDRPHPAVNHDLFSTIADTGLLLSPFPPGAQATRSRILYTQRLLAALTAGTVLIEAALRSPILEAIRHAAHLGRAALIVPGPITSAHSAGGHDLLRRDQRTRPVSSATDILTDLHT</sequence>
<organism evidence="3 4">
    <name type="scientific">Actinoplanes octamycinicus</name>
    <dbReference type="NCBI Taxonomy" id="135948"/>
    <lineage>
        <taxon>Bacteria</taxon>
        <taxon>Bacillati</taxon>
        <taxon>Actinomycetota</taxon>
        <taxon>Actinomycetes</taxon>
        <taxon>Micromonosporales</taxon>
        <taxon>Micromonosporaceae</taxon>
        <taxon>Actinoplanes</taxon>
    </lineage>
</organism>
<evidence type="ECO:0000313" key="3">
    <source>
        <dbReference type="EMBL" id="MBB4743927.1"/>
    </source>
</evidence>
<protein>
    <submittedName>
        <fullName evidence="3">DNA processing protein</fullName>
    </submittedName>
</protein>
<gene>
    <name evidence="3" type="ORF">BJY16_007386</name>
</gene>
<dbReference type="PANTHER" id="PTHR43022">
    <property type="entry name" value="PROTEIN SMF"/>
    <property type="match status" value="1"/>
</dbReference>